<name>A0ABU4G2V2_9BACL</name>
<keyword evidence="2" id="KW-1133">Transmembrane helix</keyword>
<sequence>MERRGELYKVEGNFLQETEKERLPSVITDEVHALNKKVVELEEEVSELKKDIHAIDLLQKKPIVSSDALAIGGFWIVAALVIIGVFYV</sequence>
<evidence type="ECO:0000256" key="2">
    <source>
        <dbReference type="SAM" id="Phobius"/>
    </source>
</evidence>
<keyword evidence="1" id="KW-0175">Coiled coil</keyword>
<accession>A0ABU4G2V2</accession>
<proteinExistence type="predicted"/>
<feature type="transmembrane region" description="Helical" evidence="2">
    <location>
        <begin position="68"/>
        <end position="87"/>
    </location>
</feature>
<feature type="coiled-coil region" evidence="1">
    <location>
        <begin position="31"/>
        <end position="58"/>
    </location>
</feature>
<keyword evidence="2" id="KW-0472">Membrane</keyword>
<gene>
    <name evidence="3" type="ORF">QT716_14850</name>
</gene>
<dbReference type="Proteomes" id="UP001280629">
    <property type="component" value="Unassembled WGS sequence"/>
</dbReference>
<protein>
    <submittedName>
        <fullName evidence="3">Uncharacterized protein</fullName>
    </submittedName>
</protein>
<comment type="caution">
    <text evidence="3">The sequence shown here is derived from an EMBL/GenBank/DDBJ whole genome shotgun (WGS) entry which is preliminary data.</text>
</comment>
<keyword evidence="2" id="KW-0812">Transmembrane</keyword>
<evidence type="ECO:0000313" key="3">
    <source>
        <dbReference type="EMBL" id="MDW0111301.1"/>
    </source>
</evidence>
<evidence type="ECO:0000256" key="1">
    <source>
        <dbReference type="SAM" id="Coils"/>
    </source>
</evidence>
<organism evidence="3 4">
    <name type="scientific">Sporosarcina aquimarina</name>
    <dbReference type="NCBI Taxonomy" id="114975"/>
    <lineage>
        <taxon>Bacteria</taxon>
        <taxon>Bacillati</taxon>
        <taxon>Bacillota</taxon>
        <taxon>Bacilli</taxon>
        <taxon>Bacillales</taxon>
        <taxon>Caryophanaceae</taxon>
        <taxon>Sporosarcina</taxon>
    </lineage>
</organism>
<evidence type="ECO:0000313" key="4">
    <source>
        <dbReference type="Proteomes" id="UP001280629"/>
    </source>
</evidence>
<keyword evidence="4" id="KW-1185">Reference proteome</keyword>
<dbReference type="EMBL" id="JAUBDH010000012">
    <property type="protein sequence ID" value="MDW0111301.1"/>
    <property type="molecule type" value="Genomic_DNA"/>
</dbReference>
<reference evidence="3 4" key="1">
    <citation type="submission" date="2023-06" db="EMBL/GenBank/DDBJ databases">
        <title>Sporosarcina sp. nov., isolated from Korean traditional fermented seafood 'Jeotgal'.</title>
        <authorList>
            <person name="Yang A.-I."/>
            <person name="Shin N.-R."/>
        </authorList>
    </citation>
    <scope>NUCLEOTIDE SEQUENCE [LARGE SCALE GENOMIC DNA]</scope>
    <source>
        <strain evidence="3 4">KCTC3840</strain>
    </source>
</reference>
<dbReference type="RefSeq" id="WP_317936945.1">
    <property type="nucleotide sequence ID" value="NZ_JAUBDH010000012.1"/>
</dbReference>